<dbReference type="PRINTS" id="PR01434">
    <property type="entry name" value="NADHDHGNASE5"/>
</dbReference>
<evidence type="ECO:0000256" key="2">
    <source>
        <dbReference type="ARBA" id="ARBA00022692"/>
    </source>
</evidence>
<feature type="transmembrane region" description="Helical" evidence="5">
    <location>
        <begin position="20"/>
        <end position="44"/>
    </location>
</feature>
<feature type="transmembrane region" description="Helical" evidence="5">
    <location>
        <begin position="184"/>
        <end position="202"/>
    </location>
</feature>
<dbReference type="GO" id="GO:0008137">
    <property type="term" value="F:NADH dehydrogenase (ubiquinone) activity"/>
    <property type="evidence" value="ECO:0007669"/>
    <property type="project" value="InterPro"/>
</dbReference>
<keyword evidence="4 5" id="KW-0472">Membrane</keyword>
<keyword evidence="3 5" id="KW-1133">Transmembrane helix</keyword>
<feature type="domain" description="NADH:quinone oxidoreductase/Mrp antiporter transmembrane" evidence="6">
    <location>
        <begin position="3"/>
        <end position="233"/>
    </location>
</feature>
<dbReference type="AlphaFoldDB" id="X1PQN2"/>
<protein>
    <recommendedName>
        <fullName evidence="6">NADH:quinone oxidoreductase/Mrp antiporter transmembrane domain-containing protein</fullName>
    </recommendedName>
</protein>
<comment type="caution">
    <text evidence="7">The sequence shown here is derived from an EMBL/GenBank/DDBJ whole genome shotgun (WGS) entry which is preliminary data.</text>
</comment>
<dbReference type="GO" id="GO:0003954">
    <property type="term" value="F:NADH dehydrogenase activity"/>
    <property type="evidence" value="ECO:0007669"/>
    <property type="project" value="TreeGrafter"/>
</dbReference>
<gene>
    <name evidence="7" type="ORF">S06H3_53844</name>
</gene>
<feature type="non-terminal residue" evidence="7">
    <location>
        <position position="243"/>
    </location>
</feature>
<feature type="transmembrane region" description="Helical" evidence="5">
    <location>
        <begin position="114"/>
        <end position="140"/>
    </location>
</feature>
<feature type="transmembrane region" description="Helical" evidence="5">
    <location>
        <begin position="222"/>
        <end position="242"/>
    </location>
</feature>
<feature type="transmembrane region" description="Helical" evidence="5">
    <location>
        <begin position="80"/>
        <end position="102"/>
    </location>
</feature>
<dbReference type="InterPro" id="IPR001750">
    <property type="entry name" value="ND/Mrp_TM"/>
</dbReference>
<dbReference type="GO" id="GO:0016020">
    <property type="term" value="C:membrane"/>
    <property type="evidence" value="ECO:0007669"/>
    <property type="project" value="UniProtKB-SubCell"/>
</dbReference>
<dbReference type="GO" id="GO:0015990">
    <property type="term" value="P:electron transport coupled proton transport"/>
    <property type="evidence" value="ECO:0007669"/>
    <property type="project" value="TreeGrafter"/>
</dbReference>
<organism evidence="7">
    <name type="scientific">marine sediment metagenome</name>
    <dbReference type="NCBI Taxonomy" id="412755"/>
    <lineage>
        <taxon>unclassified sequences</taxon>
        <taxon>metagenomes</taxon>
        <taxon>ecological metagenomes</taxon>
    </lineage>
</organism>
<dbReference type="Pfam" id="PF00361">
    <property type="entry name" value="Proton_antipo_M"/>
    <property type="match status" value="1"/>
</dbReference>
<proteinExistence type="predicted"/>
<evidence type="ECO:0000256" key="1">
    <source>
        <dbReference type="ARBA" id="ARBA00004141"/>
    </source>
</evidence>
<evidence type="ECO:0000256" key="5">
    <source>
        <dbReference type="SAM" id="Phobius"/>
    </source>
</evidence>
<dbReference type="PANTHER" id="PTHR42829:SF2">
    <property type="entry name" value="NADH-UBIQUINONE OXIDOREDUCTASE CHAIN 5"/>
    <property type="match status" value="1"/>
</dbReference>
<evidence type="ECO:0000256" key="3">
    <source>
        <dbReference type="ARBA" id="ARBA00022989"/>
    </source>
</evidence>
<comment type="subcellular location">
    <subcellularLocation>
        <location evidence="1">Membrane</location>
        <topology evidence="1">Multi-pass membrane protein</topology>
    </subcellularLocation>
</comment>
<dbReference type="EMBL" id="BARV01034374">
    <property type="protein sequence ID" value="GAI58532.1"/>
    <property type="molecule type" value="Genomic_DNA"/>
</dbReference>
<evidence type="ECO:0000256" key="4">
    <source>
        <dbReference type="ARBA" id="ARBA00023136"/>
    </source>
</evidence>
<name>X1PQN2_9ZZZZ</name>
<dbReference type="GO" id="GO:0042773">
    <property type="term" value="P:ATP synthesis coupled electron transport"/>
    <property type="evidence" value="ECO:0007669"/>
    <property type="project" value="InterPro"/>
</dbReference>
<feature type="non-terminal residue" evidence="7">
    <location>
        <position position="1"/>
    </location>
</feature>
<keyword evidence="2 5" id="KW-0812">Transmembrane</keyword>
<dbReference type="InterPro" id="IPR003945">
    <property type="entry name" value="NU5C-like"/>
</dbReference>
<dbReference type="PRINTS" id="PR01435">
    <property type="entry name" value="NPOXDRDTASE5"/>
</dbReference>
<evidence type="ECO:0000313" key="7">
    <source>
        <dbReference type="EMBL" id="GAI58532.1"/>
    </source>
</evidence>
<reference evidence="7" key="1">
    <citation type="journal article" date="2014" name="Front. Microbiol.">
        <title>High frequency of phylogenetically diverse reductive dehalogenase-homologous genes in deep subseafloor sedimentary metagenomes.</title>
        <authorList>
            <person name="Kawai M."/>
            <person name="Futagami T."/>
            <person name="Toyoda A."/>
            <person name="Takaki Y."/>
            <person name="Nishi S."/>
            <person name="Hori S."/>
            <person name="Arai W."/>
            <person name="Tsubouchi T."/>
            <person name="Morono Y."/>
            <person name="Uchiyama I."/>
            <person name="Ito T."/>
            <person name="Fujiyama A."/>
            <person name="Inagaki F."/>
            <person name="Takami H."/>
        </authorList>
    </citation>
    <scope>NUCLEOTIDE SEQUENCE</scope>
    <source>
        <strain evidence="7">Expedition CK06-06</strain>
    </source>
</reference>
<accession>X1PQN2</accession>
<sequence length="243" mass="25775">ETLSISQIAQAAPGAQVGRGFFTAATLLLFLGATGKSAQIPLYVWLPDAMAGPTPVSAFIHAATMVTAGVYLIARNSVLFSLAPATMTTVATIGILTAFFAATIAITQNDIKKVLAYSTISQIGYMFTAVGVGAFSAGIFHLMTHAFFKGLLFLGAGSVIHGLKGEQDLGKMGGLKERLPTTHWTMLVGVLAIAGIPGLSGFFSKDEVLWAAFSRHEGFSWIWLMGVITAGLTAFYMFRLLFR</sequence>
<dbReference type="PANTHER" id="PTHR42829">
    <property type="entry name" value="NADH-UBIQUINONE OXIDOREDUCTASE CHAIN 5"/>
    <property type="match status" value="1"/>
</dbReference>
<feature type="transmembrane region" description="Helical" evidence="5">
    <location>
        <begin position="56"/>
        <end position="74"/>
    </location>
</feature>
<evidence type="ECO:0000259" key="6">
    <source>
        <dbReference type="Pfam" id="PF00361"/>
    </source>
</evidence>